<dbReference type="PANTHER" id="PTHR24173">
    <property type="entry name" value="ANKYRIN REPEAT CONTAINING"/>
    <property type="match status" value="1"/>
</dbReference>
<evidence type="ECO:0000313" key="6">
    <source>
        <dbReference type="Proteomes" id="UP000267096"/>
    </source>
</evidence>
<feature type="region of interest" description="Disordered" evidence="4">
    <location>
        <begin position="106"/>
        <end position="144"/>
    </location>
</feature>
<dbReference type="SMART" id="SM00248">
    <property type="entry name" value="ANK"/>
    <property type="match status" value="5"/>
</dbReference>
<dbReference type="OrthoDB" id="10254947at2759"/>
<dbReference type="Gene3D" id="1.10.533.10">
    <property type="entry name" value="Death Domain, Fas"/>
    <property type="match status" value="1"/>
</dbReference>
<dbReference type="EMBL" id="UYRR01032388">
    <property type="protein sequence ID" value="VDK55435.1"/>
    <property type="molecule type" value="Genomic_DNA"/>
</dbReference>
<keyword evidence="2 3" id="KW-0040">ANK repeat</keyword>
<feature type="repeat" description="ANK" evidence="3">
    <location>
        <begin position="66"/>
        <end position="88"/>
    </location>
</feature>
<dbReference type="PANTHER" id="PTHR24173:SF74">
    <property type="entry name" value="ANKYRIN REPEAT DOMAIN-CONTAINING PROTEIN 16"/>
    <property type="match status" value="1"/>
</dbReference>
<dbReference type="Pfam" id="PF12796">
    <property type="entry name" value="Ank_2"/>
    <property type="match status" value="2"/>
</dbReference>
<evidence type="ECO:0000256" key="1">
    <source>
        <dbReference type="ARBA" id="ARBA00022737"/>
    </source>
</evidence>
<keyword evidence="1" id="KW-0677">Repeat</keyword>
<dbReference type="InterPro" id="IPR011029">
    <property type="entry name" value="DEATH-like_dom_sf"/>
</dbReference>
<evidence type="ECO:0000256" key="2">
    <source>
        <dbReference type="ARBA" id="ARBA00023043"/>
    </source>
</evidence>
<organism evidence="7">
    <name type="scientific">Anisakis simplex</name>
    <name type="common">Herring worm</name>
    <dbReference type="NCBI Taxonomy" id="6269"/>
    <lineage>
        <taxon>Eukaryota</taxon>
        <taxon>Metazoa</taxon>
        <taxon>Ecdysozoa</taxon>
        <taxon>Nematoda</taxon>
        <taxon>Chromadorea</taxon>
        <taxon>Rhabditida</taxon>
        <taxon>Spirurina</taxon>
        <taxon>Ascaridomorpha</taxon>
        <taxon>Ascaridoidea</taxon>
        <taxon>Anisakidae</taxon>
        <taxon>Anisakis</taxon>
        <taxon>Anisakis simplex complex</taxon>
    </lineage>
</organism>
<feature type="repeat" description="ANK" evidence="3">
    <location>
        <begin position="212"/>
        <end position="244"/>
    </location>
</feature>
<dbReference type="SUPFAM" id="SSF47986">
    <property type="entry name" value="DEATH domain"/>
    <property type="match status" value="1"/>
</dbReference>
<evidence type="ECO:0000256" key="4">
    <source>
        <dbReference type="SAM" id="MobiDB-lite"/>
    </source>
</evidence>
<dbReference type="WBParaSite" id="ASIM_0001611601-mRNA-1">
    <property type="protein sequence ID" value="ASIM_0001611601-mRNA-1"/>
    <property type="gene ID" value="ASIM_0001611601"/>
</dbReference>
<reference evidence="5 6" key="2">
    <citation type="submission" date="2018-11" db="EMBL/GenBank/DDBJ databases">
        <authorList>
            <consortium name="Pathogen Informatics"/>
        </authorList>
    </citation>
    <scope>NUCLEOTIDE SEQUENCE [LARGE SCALE GENOMIC DNA]</scope>
</reference>
<dbReference type="InterPro" id="IPR002110">
    <property type="entry name" value="Ankyrin_rpt"/>
</dbReference>
<proteinExistence type="predicted"/>
<reference evidence="7" key="1">
    <citation type="submission" date="2017-02" db="UniProtKB">
        <authorList>
            <consortium name="WormBaseParasite"/>
        </authorList>
    </citation>
    <scope>IDENTIFICATION</scope>
</reference>
<dbReference type="AlphaFoldDB" id="A0A0M3K575"/>
<keyword evidence="6" id="KW-1185">Reference proteome</keyword>
<name>A0A0M3K575_ANISI</name>
<dbReference type="Proteomes" id="UP000267096">
    <property type="component" value="Unassembled WGS sequence"/>
</dbReference>
<evidence type="ECO:0000256" key="3">
    <source>
        <dbReference type="PROSITE-ProRule" id="PRU00023"/>
    </source>
</evidence>
<dbReference type="PROSITE" id="PS50297">
    <property type="entry name" value="ANK_REP_REGION"/>
    <property type="match status" value="3"/>
</dbReference>
<dbReference type="InterPro" id="IPR036770">
    <property type="entry name" value="Ankyrin_rpt-contain_sf"/>
</dbReference>
<feature type="compositionally biased region" description="Low complexity" evidence="4">
    <location>
        <begin position="122"/>
        <end position="137"/>
    </location>
</feature>
<accession>A0A0M3K575</accession>
<protein>
    <submittedName>
        <fullName evidence="7">IKB-1 (inferred by orthology to a C. elegans protein)</fullName>
    </submittedName>
</protein>
<gene>
    <name evidence="5" type="ORF">ASIM_LOCUS15523</name>
</gene>
<dbReference type="SUPFAM" id="SSF48403">
    <property type="entry name" value="Ankyrin repeat"/>
    <property type="match status" value="1"/>
</dbReference>
<dbReference type="Gene3D" id="1.25.40.20">
    <property type="entry name" value="Ankyrin repeat-containing domain"/>
    <property type="match status" value="2"/>
</dbReference>
<dbReference type="PROSITE" id="PS50088">
    <property type="entry name" value="ANK_REPEAT"/>
    <property type="match status" value="3"/>
</dbReference>
<evidence type="ECO:0000313" key="7">
    <source>
        <dbReference type="WBParaSite" id="ASIM_0001611601-mRNA-1"/>
    </source>
</evidence>
<evidence type="ECO:0000313" key="5">
    <source>
        <dbReference type="EMBL" id="VDK55435.1"/>
    </source>
</evidence>
<feature type="repeat" description="ANK" evidence="3">
    <location>
        <begin position="146"/>
        <end position="178"/>
    </location>
</feature>
<sequence length="393" mass="42815">MFSSLGKYPYDYQDLLYECSYALDCSALHISARNKQNFALRTLLTALRESCAANDVAQVVNAQNLRGQTPLHCAVRAGDADCVHYLLNAVYNDAIYKEILEQSHFDSSEQQHNGHTAESVRAESSSPQTAASATTPENPLSAKNASGYTPAHIAVQKLKLGLLEALVEVGAPLDTPDEHGETPLICALLMDDIDTASLLISNNCNPNAVSKDNDTPLGIACRKKNLVLIGRLIDAGADLEMPDKCGKKAAEYGDEDEDVKKILDGERIQTEETSSALQANDALASEATASHGNDSEDDALLSYRIRSLNTDDISAMDYLTRLRLAKLLDSDEKWIILADHLGCGHMVEFIRVCTDETSSPTMILLDQYEVFRGSYALSLASTVVTFKCRIAYA</sequence>